<evidence type="ECO:0000313" key="2">
    <source>
        <dbReference type="EMBL" id="TVM36095.1"/>
    </source>
</evidence>
<protein>
    <submittedName>
        <fullName evidence="1">Class I SAM-dependent methyltransferase</fullName>
    </submittedName>
</protein>
<keyword evidence="1" id="KW-0489">Methyltransferase</keyword>
<dbReference type="EMBL" id="QMIF01000002">
    <property type="protein sequence ID" value="TVM36095.1"/>
    <property type="molecule type" value="Genomic_DNA"/>
</dbReference>
<dbReference type="InterPro" id="IPR029063">
    <property type="entry name" value="SAM-dependent_MTases_sf"/>
</dbReference>
<dbReference type="EMBL" id="CP039543">
    <property type="protein sequence ID" value="QJT09790.1"/>
    <property type="molecule type" value="Genomic_DNA"/>
</dbReference>
<keyword evidence="4" id="KW-1185">Reference proteome</keyword>
<reference evidence="1 4" key="2">
    <citation type="submission" date="2019-04" db="EMBL/GenBank/DDBJ databases">
        <title>Isolation and culture of sulfate reducing bacteria from the cold seep of the South China Sea.</title>
        <authorList>
            <person name="Sun C."/>
            <person name="Liu R."/>
        </authorList>
    </citation>
    <scope>NUCLEOTIDE SEQUENCE [LARGE SCALE GENOMIC DNA]</scope>
    <source>
        <strain evidence="1 4">CS1</strain>
    </source>
</reference>
<gene>
    <name evidence="2" type="ORF">DQK91_05480</name>
    <name evidence="1" type="ORF">E8L03_12960</name>
</gene>
<evidence type="ECO:0000313" key="1">
    <source>
        <dbReference type="EMBL" id="QJT09790.1"/>
    </source>
</evidence>
<dbReference type="Gene3D" id="3.40.50.150">
    <property type="entry name" value="Vaccinia Virus protein VP39"/>
    <property type="match status" value="1"/>
</dbReference>
<organism evidence="2 3">
    <name type="scientific">Oceanidesulfovibrio marinus</name>
    <dbReference type="NCBI Taxonomy" id="370038"/>
    <lineage>
        <taxon>Bacteria</taxon>
        <taxon>Pseudomonadati</taxon>
        <taxon>Thermodesulfobacteriota</taxon>
        <taxon>Desulfovibrionia</taxon>
        <taxon>Desulfovibrionales</taxon>
        <taxon>Desulfovibrionaceae</taxon>
        <taxon>Oceanidesulfovibrio</taxon>
    </lineage>
</organism>
<dbReference type="Pfam" id="PF13489">
    <property type="entry name" value="Methyltransf_23"/>
    <property type="match status" value="1"/>
</dbReference>
<dbReference type="OrthoDB" id="5320891at2"/>
<name>A0A6P1ZP06_9BACT</name>
<evidence type="ECO:0000313" key="4">
    <source>
        <dbReference type="Proteomes" id="UP000503251"/>
    </source>
</evidence>
<dbReference type="CDD" id="cd02440">
    <property type="entry name" value="AdoMet_MTases"/>
    <property type="match status" value="1"/>
</dbReference>
<sequence length="219" mass="24978">METVEMVNKKPVVLGEGGVKIPFLDRFKVQIVSKSLSKKFAKFMNPGKTRVLEVGCGYDARLLRSLSKKIHSGVGIDFSVNDQIKGDSNFEYMEGDLFECMPQLKSESFDLILFLSILEHLDNPLAALKEARRLLLPGGYIFFNSPNWFGKWVLENVMTTKLLDPKRIISNQVDTHKMYFSPRDMWPILIEAGFISSDIKLWRSNFHCSLSGIIHKSTK</sequence>
<dbReference type="Proteomes" id="UP000503251">
    <property type="component" value="Chromosome"/>
</dbReference>
<dbReference type="AlphaFoldDB" id="A0A6P1ZP06"/>
<reference evidence="2 3" key="1">
    <citation type="submission" date="2018-06" db="EMBL/GenBank/DDBJ databases">
        <title>Complete genome of Desulfovibrio marinus P48SEP.</title>
        <authorList>
            <person name="Crispim J.S."/>
            <person name="Vidigal P.M.P."/>
            <person name="Silva L.C.F."/>
            <person name="Araujo L.C."/>
            <person name="Laguardia C.N."/>
            <person name="Dias R.S."/>
            <person name="Sousa M.P."/>
            <person name="Paula S.O."/>
            <person name="Silva C."/>
        </authorList>
    </citation>
    <scope>NUCLEOTIDE SEQUENCE [LARGE SCALE GENOMIC DNA]</scope>
    <source>
        <strain evidence="2 3">P48SEP</strain>
    </source>
</reference>
<evidence type="ECO:0000313" key="3">
    <source>
        <dbReference type="Proteomes" id="UP000434052"/>
    </source>
</evidence>
<dbReference type="GO" id="GO:0008168">
    <property type="term" value="F:methyltransferase activity"/>
    <property type="evidence" value="ECO:0007669"/>
    <property type="project" value="UniProtKB-KW"/>
</dbReference>
<dbReference type="GO" id="GO:0032259">
    <property type="term" value="P:methylation"/>
    <property type="evidence" value="ECO:0007669"/>
    <property type="project" value="UniProtKB-KW"/>
</dbReference>
<dbReference type="SUPFAM" id="SSF53335">
    <property type="entry name" value="S-adenosyl-L-methionine-dependent methyltransferases"/>
    <property type="match status" value="1"/>
</dbReference>
<dbReference type="PANTHER" id="PTHR43861">
    <property type="entry name" value="TRANS-ACONITATE 2-METHYLTRANSFERASE-RELATED"/>
    <property type="match status" value="1"/>
</dbReference>
<dbReference type="Proteomes" id="UP000434052">
    <property type="component" value="Unassembled WGS sequence"/>
</dbReference>
<dbReference type="RefSeq" id="WP_144234425.1">
    <property type="nucleotide sequence ID" value="NZ_CP039543.1"/>
</dbReference>
<keyword evidence="1" id="KW-0808">Transferase</keyword>
<accession>A0A6P1ZP06</accession>
<proteinExistence type="predicted"/>